<comment type="caution">
    <text evidence="2">The sequence shown here is derived from an EMBL/GenBank/DDBJ whole genome shotgun (WGS) entry which is preliminary data.</text>
</comment>
<feature type="transmembrane region" description="Helical" evidence="1">
    <location>
        <begin position="100"/>
        <end position="119"/>
    </location>
</feature>
<accession>A0A1H0K937</accession>
<keyword evidence="1" id="KW-0812">Transmembrane</keyword>
<keyword evidence="1" id="KW-0472">Membrane</keyword>
<sequence>MIIVFMVLHLYHPTIDLLCFGGIFKHAIWFYLGLVISKTELVDKLLNKNAWLTLLTGVVIFFIGMYTDAFIKTVGGITLSFGVALLLDKHLPKAFFSFRNYTYQIFLMGIFAQIAVKIVFKHVGIPYLIGFLMCNVAGLYVPVIVSKFAKYIHWKPLLLCFGLK</sequence>
<proteinExistence type="predicted"/>
<evidence type="ECO:0000313" key="3">
    <source>
        <dbReference type="Proteomes" id="UP000199134"/>
    </source>
</evidence>
<evidence type="ECO:0000256" key="1">
    <source>
        <dbReference type="SAM" id="Phobius"/>
    </source>
</evidence>
<gene>
    <name evidence="2" type="ORF">SAMN04487900_12412</name>
</gene>
<dbReference type="Proteomes" id="UP000199134">
    <property type="component" value="Unassembled WGS sequence"/>
</dbReference>
<feature type="transmembrane region" description="Helical" evidence="1">
    <location>
        <begin position="125"/>
        <end position="145"/>
    </location>
</feature>
<organism evidence="2 3">
    <name type="scientific">Prevotella communis</name>
    <dbReference type="NCBI Taxonomy" id="2913614"/>
    <lineage>
        <taxon>Bacteria</taxon>
        <taxon>Pseudomonadati</taxon>
        <taxon>Bacteroidota</taxon>
        <taxon>Bacteroidia</taxon>
        <taxon>Bacteroidales</taxon>
        <taxon>Prevotellaceae</taxon>
        <taxon>Prevotella</taxon>
    </lineage>
</organism>
<evidence type="ECO:0000313" key="2">
    <source>
        <dbReference type="EMBL" id="SDO52407.1"/>
    </source>
</evidence>
<dbReference type="AlphaFoldDB" id="A0A1H0K937"/>
<feature type="transmembrane region" description="Helical" evidence="1">
    <location>
        <begin position="46"/>
        <end position="63"/>
    </location>
</feature>
<name>A0A1H0K937_9BACT</name>
<reference evidence="3" key="1">
    <citation type="submission" date="2016-10" db="EMBL/GenBank/DDBJ databases">
        <authorList>
            <person name="de Groot N.N."/>
        </authorList>
    </citation>
    <scope>NUCLEOTIDE SEQUENCE [LARGE SCALE GENOMIC DNA]</scope>
    <source>
        <strain evidence="3">BP1-145</strain>
    </source>
</reference>
<protein>
    <submittedName>
        <fullName evidence="2">Uncharacterized protein</fullName>
    </submittedName>
</protein>
<keyword evidence="1" id="KW-1133">Transmembrane helix</keyword>
<feature type="transmembrane region" description="Helical" evidence="1">
    <location>
        <begin position="15"/>
        <end position="34"/>
    </location>
</feature>
<dbReference type="EMBL" id="FNIW01000024">
    <property type="protein sequence ID" value="SDO52407.1"/>
    <property type="molecule type" value="Genomic_DNA"/>
</dbReference>